<evidence type="ECO:0000313" key="2">
    <source>
        <dbReference type="EMBL" id="MBX66468.1"/>
    </source>
</evidence>
<organism evidence="2">
    <name type="scientific">Rhizophora mucronata</name>
    <name type="common">Asiatic mangrove</name>
    <dbReference type="NCBI Taxonomy" id="61149"/>
    <lineage>
        <taxon>Eukaryota</taxon>
        <taxon>Viridiplantae</taxon>
        <taxon>Streptophyta</taxon>
        <taxon>Embryophyta</taxon>
        <taxon>Tracheophyta</taxon>
        <taxon>Spermatophyta</taxon>
        <taxon>Magnoliopsida</taxon>
        <taxon>eudicotyledons</taxon>
        <taxon>Gunneridae</taxon>
        <taxon>Pentapetalae</taxon>
        <taxon>rosids</taxon>
        <taxon>fabids</taxon>
        <taxon>Malpighiales</taxon>
        <taxon>Rhizophoraceae</taxon>
        <taxon>Rhizophora</taxon>
    </lineage>
</organism>
<evidence type="ECO:0000256" key="1">
    <source>
        <dbReference type="SAM" id="Phobius"/>
    </source>
</evidence>
<keyword evidence="1" id="KW-0812">Transmembrane</keyword>
<accession>A0A2P2QHJ1</accession>
<feature type="transmembrane region" description="Helical" evidence="1">
    <location>
        <begin position="6"/>
        <end position="22"/>
    </location>
</feature>
<proteinExistence type="predicted"/>
<keyword evidence="1" id="KW-0472">Membrane</keyword>
<feature type="transmembrane region" description="Helical" evidence="1">
    <location>
        <begin position="29"/>
        <end position="51"/>
    </location>
</feature>
<dbReference type="AlphaFoldDB" id="A0A2P2QHJ1"/>
<protein>
    <submittedName>
        <fullName evidence="2">Uncharacterized protein</fullName>
    </submittedName>
</protein>
<reference evidence="2" key="1">
    <citation type="submission" date="2018-02" db="EMBL/GenBank/DDBJ databases">
        <title>Rhizophora mucronata_Transcriptome.</title>
        <authorList>
            <person name="Meera S.P."/>
            <person name="Sreeshan A."/>
            <person name="Augustine A."/>
        </authorList>
    </citation>
    <scope>NUCLEOTIDE SEQUENCE</scope>
    <source>
        <tissue evidence="2">Leaf</tissue>
    </source>
</reference>
<sequence>MWMFPFQRCLQILIIVLVILIGRENKMVALRVTSCYVNILVLFTSFCIYRLF</sequence>
<dbReference type="EMBL" id="GGEC01085984">
    <property type="protein sequence ID" value="MBX66468.1"/>
    <property type="molecule type" value="Transcribed_RNA"/>
</dbReference>
<keyword evidence="1" id="KW-1133">Transmembrane helix</keyword>
<name>A0A2P2QHJ1_RHIMU</name>